<keyword evidence="1" id="KW-0812">Transmembrane</keyword>
<organism evidence="2 3">
    <name type="scientific">Sulfitobacter brevis</name>
    <dbReference type="NCBI Taxonomy" id="74348"/>
    <lineage>
        <taxon>Bacteria</taxon>
        <taxon>Pseudomonadati</taxon>
        <taxon>Pseudomonadota</taxon>
        <taxon>Alphaproteobacteria</taxon>
        <taxon>Rhodobacterales</taxon>
        <taxon>Roseobacteraceae</taxon>
        <taxon>Sulfitobacter</taxon>
    </lineage>
</organism>
<keyword evidence="3" id="KW-1185">Reference proteome</keyword>
<feature type="transmembrane region" description="Helical" evidence="1">
    <location>
        <begin position="29"/>
        <end position="47"/>
    </location>
</feature>
<gene>
    <name evidence="2" type="ORF">SAMN04488523_106227</name>
</gene>
<dbReference type="AlphaFoldDB" id="A0A1I1ZUI4"/>
<name>A0A1I1ZUI4_9RHOB</name>
<evidence type="ECO:0000256" key="1">
    <source>
        <dbReference type="SAM" id="Phobius"/>
    </source>
</evidence>
<sequence>MPVFYLLIGVSAGLVAALAWMVQGNGPLSGLLVYSAFGQIAVMSLAFRQARAAHLRED</sequence>
<proteinExistence type="predicted"/>
<dbReference type="EMBL" id="FOMW01000006">
    <property type="protein sequence ID" value="SFE34190.1"/>
    <property type="molecule type" value="Genomic_DNA"/>
</dbReference>
<evidence type="ECO:0000313" key="3">
    <source>
        <dbReference type="Proteomes" id="UP000198977"/>
    </source>
</evidence>
<evidence type="ECO:0000313" key="2">
    <source>
        <dbReference type="EMBL" id="SFE34190.1"/>
    </source>
</evidence>
<reference evidence="2 3" key="1">
    <citation type="submission" date="2016-10" db="EMBL/GenBank/DDBJ databases">
        <authorList>
            <person name="de Groot N.N."/>
        </authorList>
    </citation>
    <scope>NUCLEOTIDE SEQUENCE [LARGE SCALE GENOMIC DNA]</scope>
    <source>
        <strain evidence="2 3">DSM 11443</strain>
    </source>
</reference>
<dbReference type="Proteomes" id="UP000198977">
    <property type="component" value="Unassembled WGS sequence"/>
</dbReference>
<dbReference type="RefSeq" id="WP_177209460.1">
    <property type="nucleotide sequence ID" value="NZ_FOMW01000006.1"/>
</dbReference>
<accession>A0A1I1ZUI4</accession>
<protein>
    <submittedName>
        <fullName evidence="2">Uncharacterized protein</fullName>
    </submittedName>
</protein>
<keyword evidence="1" id="KW-0472">Membrane</keyword>
<keyword evidence="1" id="KW-1133">Transmembrane helix</keyword>